<sequence>MEQSKTPSQPSIQSQSRECFELFETLSRLQSESNPGGLPDSTNFRDEFARFLLWANNIGALLPSEQRNSLDFRLRNAHKMSSRIVEFLADLAEALEDARLILAEARPNRTTFGPSQSSGSGTSELLETLGIITDTVTSLMKTSIIIRDATPRDRYVQASVSTKDPFIDSFDISHVAHKFPKLDLDERQWLKERLGKAVTQRRQYLKYCRDHHNRFQELEKKEPPQLEAFNNTHISESDRNSDHQAKNTVKSLPVSALAPTDASTLQISKLKPIEEASNAATDRASDTVSQTSYATSVYDSDDKSKIFPPKLKEITDTFPFECPYCWTLQETKIKETPIRRSSAVPFATQDKLAAHMHTRHLQLSSLTELPGLLHASKQVVDRIPAADCLLCDWESILRQQNTTDSPTETLVVTLDQFRRHVASHMEQLALFALPRNYQGQGAEENSNEAAAAAGSNESPLVSSGESTWSWGSTPSFAAAQDQALPDLAVDEKLNPFEDADYLRTGRHSLDPWSSTSLKHIPNYDEDIHHRMKWSGAAFGQICFRQGEIYIHGGVGKELKLEEKTYEIDMSEGQGILRSLGRIGRNAIGSRPSPGPRAYAAAVSYVSRNAFVVFGGYTVQNNGLSSWWEILLAVELATL</sequence>
<protein>
    <submittedName>
        <fullName evidence="2">Uncharacterized protein</fullName>
    </submittedName>
</protein>
<dbReference type="OrthoDB" id="6133115at2759"/>
<dbReference type="AlphaFoldDB" id="A0A8H3FQX7"/>
<dbReference type="InterPro" id="IPR015915">
    <property type="entry name" value="Kelch-typ_b-propeller"/>
</dbReference>
<keyword evidence="3" id="KW-1185">Reference proteome</keyword>
<gene>
    <name evidence="2" type="ORF">HETSPECPRED_006582</name>
</gene>
<feature type="region of interest" description="Disordered" evidence="1">
    <location>
        <begin position="441"/>
        <end position="467"/>
    </location>
</feature>
<evidence type="ECO:0000313" key="3">
    <source>
        <dbReference type="Proteomes" id="UP000664521"/>
    </source>
</evidence>
<dbReference type="PANTHER" id="PTHR35391">
    <property type="entry name" value="C2H2-TYPE DOMAIN-CONTAINING PROTEIN-RELATED"/>
    <property type="match status" value="1"/>
</dbReference>
<comment type="caution">
    <text evidence="2">The sequence shown here is derived from an EMBL/GenBank/DDBJ whole genome shotgun (WGS) entry which is preliminary data.</text>
</comment>
<evidence type="ECO:0000313" key="2">
    <source>
        <dbReference type="EMBL" id="CAF9927422.1"/>
    </source>
</evidence>
<evidence type="ECO:0000256" key="1">
    <source>
        <dbReference type="SAM" id="MobiDB-lite"/>
    </source>
</evidence>
<name>A0A8H3FQX7_9LECA</name>
<dbReference type="Gene3D" id="2.120.10.80">
    <property type="entry name" value="Kelch-type beta propeller"/>
    <property type="match status" value="1"/>
</dbReference>
<organism evidence="2 3">
    <name type="scientific">Heterodermia speciosa</name>
    <dbReference type="NCBI Taxonomy" id="116794"/>
    <lineage>
        <taxon>Eukaryota</taxon>
        <taxon>Fungi</taxon>
        <taxon>Dikarya</taxon>
        <taxon>Ascomycota</taxon>
        <taxon>Pezizomycotina</taxon>
        <taxon>Lecanoromycetes</taxon>
        <taxon>OSLEUM clade</taxon>
        <taxon>Lecanoromycetidae</taxon>
        <taxon>Caliciales</taxon>
        <taxon>Physciaceae</taxon>
        <taxon>Heterodermia</taxon>
    </lineage>
</organism>
<reference evidence="2" key="1">
    <citation type="submission" date="2021-03" db="EMBL/GenBank/DDBJ databases">
        <authorList>
            <person name="Tagirdzhanova G."/>
        </authorList>
    </citation>
    <scope>NUCLEOTIDE SEQUENCE</scope>
</reference>
<proteinExistence type="predicted"/>
<accession>A0A8H3FQX7</accession>
<dbReference type="EMBL" id="CAJPDS010000044">
    <property type="protein sequence ID" value="CAF9927422.1"/>
    <property type="molecule type" value="Genomic_DNA"/>
</dbReference>
<dbReference type="Proteomes" id="UP000664521">
    <property type="component" value="Unassembled WGS sequence"/>
</dbReference>
<dbReference type="PANTHER" id="PTHR35391:SF7">
    <property type="entry name" value="C2H2-TYPE DOMAIN-CONTAINING PROTEIN"/>
    <property type="match status" value="1"/>
</dbReference>